<feature type="domain" description="HTH araC/xylS-type" evidence="4">
    <location>
        <begin position="193"/>
        <end position="290"/>
    </location>
</feature>
<evidence type="ECO:0000259" key="4">
    <source>
        <dbReference type="PROSITE" id="PS01124"/>
    </source>
</evidence>
<dbReference type="Pfam" id="PF12833">
    <property type="entry name" value="HTH_18"/>
    <property type="match status" value="1"/>
</dbReference>
<dbReference type="SUPFAM" id="SSF46689">
    <property type="entry name" value="Homeodomain-like"/>
    <property type="match status" value="2"/>
</dbReference>
<dbReference type="AlphaFoldDB" id="A0A1E5CBU9"/>
<dbReference type="InterPro" id="IPR009594">
    <property type="entry name" value="Tscrpt_reg_HTH_AraC_N"/>
</dbReference>
<dbReference type="PANTHER" id="PTHR43436:SF1">
    <property type="entry name" value="TRANSCRIPTIONAL REGULATORY PROTEIN"/>
    <property type="match status" value="1"/>
</dbReference>
<gene>
    <name evidence="5" type="ORF">A1OK_20340</name>
</gene>
<dbReference type="Proteomes" id="UP000095039">
    <property type="component" value="Unassembled WGS sequence"/>
</dbReference>
<dbReference type="Pfam" id="PF06719">
    <property type="entry name" value="AraC_N"/>
    <property type="match status" value="1"/>
</dbReference>
<dbReference type="GO" id="GO:0003700">
    <property type="term" value="F:DNA-binding transcription factor activity"/>
    <property type="evidence" value="ECO:0007669"/>
    <property type="project" value="InterPro"/>
</dbReference>
<evidence type="ECO:0000256" key="2">
    <source>
        <dbReference type="ARBA" id="ARBA00023125"/>
    </source>
</evidence>
<dbReference type="PROSITE" id="PS00041">
    <property type="entry name" value="HTH_ARAC_FAMILY_1"/>
    <property type="match status" value="1"/>
</dbReference>
<evidence type="ECO:0000256" key="3">
    <source>
        <dbReference type="ARBA" id="ARBA00023163"/>
    </source>
</evidence>
<protein>
    <submittedName>
        <fullName evidence="5">AraC family transcriptional regulator</fullName>
    </submittedName>
</protein>
<evidence type="ECO:0000313" key="5">
    <source>
        <dbReference type="EMBL" id="OEE62935.1"/>
    </source>
</evidence>
<dbReference type="RefSeq" id="WP_016958635.1">
    <property type="nucleotide sequence ID" value="NZ_AJWN02000032.1"/>
</dbReference>
<dbReference type="EMBL" id="AJWN02000032">
    <property type="protein sequence ID" value="OEE62935.1"/>
    <property type="molecule type" value="Genomic_DNA"/>
</dbReference>
<proteinExistence type="predicted"/>
<keyword evidence="6" id="KW-1185">Reference proteome</keyword>
<keyword evidence="2" id="KW-0238">DNA-binding</keyword>
<dbReference type="SMART" id="SM00342">
    <property type="entry name" value="HTH_ARAC"/>
    <property type="match status" value="1"/>
</dbReference>
<dbReference type="InterPro" id="IPR009057">
    <property type="entry name" value="Homeodomain-like_sf"/>
</dbReference>
<dbReference type="InterPro" id="IPR018062">
    <property type="entry name" value="HTH_AraC-typ_CS"/>
</dbReference>
<dbReference type="Gene3D" id="1.10.10.60">
    <property type="entry name" value="Homeodomain-like"/>
    <property type="match status" value="2"/>
</dbReference>
<keyword evidence="3" id="KW-0804">Transcription</keyword>
<dbReference type="GO" id="GO:0043565">
    <property type="term" value="F:sequence-specific DNA binding"/>
    <property type="evidence" value="ECO:0007669"/>
    <property type="project" value="InterPro"/>
</dbReference>
<dbReference type="PROSITE" id="PS01124">
    <property type="entry name" value="HTH_ARAC_FAMILY_2"/>
    <property type="match status" value="1"/>
</dbReference>
<comment type="caution">
    <text evidence="5">The sequence shown here is derived from an EMBL/GenBank/DDBJ whole genome shotgun (WGS) entry which is preliminary data.</text>
</comment>
<evidence type="ECO:0000313" key="6">
    <source>
        <dbReference type="Proteomes" id="UP000095039"/>
    </source>
</evidence>
<keyword evidence="1" id="KW-0805">Transcription regulation</keyword>
<dbReference type="PANTHER" id="PTHR43436">
    <property type="entry name" value="ARAC-FAMILY TRANSCRIPTIONAL REGULATOR"/>
    <property type="match status" value="1"/>
</dbReference>
<sequence>MEFTSSLARQVVAKMGSEGCHLTAIDGLKLYSCSSNIPLIPLVLQPTICFVLQGQKRVTTGKSSYIYDTHTYLINSVTRPVEASLSEVSKDKPYVGLSLAIDQHLVGQLMMEMAPWQRDSTNEQQMALTQSTRLTASIADLISRLVDTLDNPMDQQILADSLRRELYYQVLKGPCGGLLRNSVSNHAGANRIAPVVHYLEQNFERNLDIEEIASVAGMSSSTLHEHFRKVTSVSPIQYVKSLRLHKARSMLSSGFQVAEVCYGVGYSSPSQFSREFKRYFGFTPSESRSSVSTLS</sequence>
<name>A0A1E5CBU9_9GAMM</name>
<dbReference type="InterPro" id="IPR018060">
    <property type="entry name" value="HTH_AraC"/>
</dbReference>
<accession>A0A1E5CBU9</accession>
<dbReference type="PRINTS" id="PR00032">
    <property type="entry name" value="HTHARAC"/>
</dbReference>
<reference evidence="5 6" key="1">
    <citation type="journal article" date="2012" name="Science">
        <title>Ecological populations of bacteria act as socially cohesive units of antibiotic production and resistance.</title>
        <authorList>
            <person name="Cordero O.X."/>
            <person name="Wildschutte H."/>
            <person name="Kirkup B."/>
            <person name="Proehl S."/>
            <person name="Ngo L."/>
            <person name="Hussain F."/>
            <person name="Le Roux F."/>
            <person name="Mincer T."/>
            <person name="Polz M.F."/>
        </authorList>
    </citation>
    <scope>NUCLEOTIDE SEQUENCE [LARGE SCALE GENOMIC DNA]</scope>
    <source>
        <strain evidence="5 6">FF-454</strain>
    </source>
</reference>
<evidence type="ECO:0000256" key="1">
    <source>
        <dbReference type="ARBA" id="ARBA00023015"/>
    </source>
</evidence>
<dbReference type="InterPro" id="IPR020449">
    <property type="entry name" value="Tscrpt_reg_AraC-type_HTH"/>
</dbReference>
<organism evidence="5 6">
    <name type="scientific">Enterovibrio norvegicus FF-454</name>
    <dbReference type="NCBI Taxonomy" id="1185651"/>
    <lineage>
        <taxon>Bacteria</taxon>
        <taxon>Pseudomonadati</taxon>
        <taxon>Pseudomonadota</taxon>
        <taxon>Gammaproteobacteria</taxon>
        <taxon>Vibrionales</taxon>
        <taxon>Vibrionaceae</taxon>
        <taxon>Enterovibrio</taxon>
    </lineage>
</organism>